<dbReference type="InterPro" id="IPR050485">
    <property type="entry name" value="Proline_metab_enzyme"/>
</dbReference>
<reference evidence="10" key="2">
    <citation type="submission" date="2020-03" db="EMBL/GenBank/DDBJ databases">
        <title>Complete Genome Sequences of Extremely Thermoacidophilic, Metal-Mobilizing Type-Strain Members of the Archaeal Family Sulfolobaceae: Acidianus brierleyi DSM-1651T, Acidianus sulfidivorans DSM-18786T, Metallosphaera hakonensis DSM-7519T, and Metallosphaera prunae DSM-10039T.</title>
        <authorList>
            <person name="Counts J.A."/>
            <person name="Kelly R.M."/>
        </authorList>
    </citation>
    <scope>NUCLEOTIDE SEQUENCE [LARGE SCALE GENOMIC DNA]</scope>
    <source>
        <strain evidence="10">HO1-1</strain>
    </source>
</reference>
<comment type="catalytic activity">
    <reaction evidence="5">
        <text>L-glutamate 5-semialdehyde + NAD(+) + H2O = L-glutamate + NADH + 2 H(+)</text>
        <dbReference type="Rhea" id="RHEA:30235"/>
        <dbReference type="ChEBI" id="CHEBI:15377"/>
        <dbReference type="ChEBI" id="CHEBI:15378"/>
        <dbReference type="ChEBI" id="CHEBI:29985"/>
        <dbReference type="ChEBI" id="CHEBI:57540"/>
        <dbReference type="ChEBI" id="CHEBI:57945"/>
        <dbReference type="ChEBI" id="CHEBI:58066"/>
        <dbReference type="EC" id="1.2.1.88"/>
    </reaction>
</comment>
<accession>A0A2U9ISZ3</accession>
<evidence type="ECO:0000256" key="6">
    <source>
        <dbReference type="PROSITE-ProRule" id="PRU10007"/>
    </source>
</evidence>
<dbReference type="InterPro" id="IPR016163">
    <property type="entry name" value="Ald_DH_C"/>
</dbReference>
<comment type="similarity">
    <text evidence="7">Belongs to the aldehyde dehydrogenase family.</text>
</comment>
<dbReference type="AlphaFoldDB" id="A0A2U9ISZ3"/>
<evidence type="ECO:0000256" key="2">
    <source>
        <dbReference type="ARBA" id="ARBA00012884"/>
    </source>
</evidence>
<feature type="domain" description="Aldehyde dehydrogenase" evidence="8">
    <location>
        <begin position="54"/>
        <end position="514"/>
    </location>
</feature>
<dbReference type="InterPro" id="IPR029510">
    <property type="entry name" value="Ald_DH_CS_GLU"/>
</dbReference>
<reference evidence="9 10" key="1">
    <citation type="submission" date="2018-05" db="EMBL/GenBank/DDBJ databases">
        <title>Complete Genome Sequences of Extremely Thermoacidophilic, Metal-Mobilizing Type-Strain Members of the Archaeal Family Sulfolobaceae: Acidianus brierleyi DSM-1651T, Acidianus sulfidivorans DSM-18786T, Metallosphaera hakonensis DSM-7519T, and Metallosphaera prunae DSM-10039T.</title>
        <authorList>
            <person name="Counts J.A."/>
            <person name="Kelly R.M."/>
        </authorList>
    </citation>
    <scope>NUCLEOTIDE SEQUENCE [LARGE SCALE GENOMIC DNA]</scope>
    <source>
        <strain evidence="9 10">HO1-1</strain>
    </source>
</reference>
<dbReference type="GeneID" id="36834519"/>
<dbReference type="InterPro" id="IPR015590">
    <property type="entry name" value="Aldehyde_DH_dom"/>
</dbReference>
<proteinExistence type="inferred from homology"/>
<dbReference type="InterPro" id="IPR016162">
    <property type="entry name" value="Ald_DH_N"/>
</dbReference>
<dbReference type="RefSeq" id="WP_110368967.1">
    <property type="nucleotide sequence ID" value="NZ_CP029287.2"/>
</dbReference>
<sequence>MPFVNEKTFQRYLQEGREDDFHKLVDEGLKRVEEQLGQEYPILLSDKEIKTTSKLVVKTPIDTSLTLGVFQRDNGDNLRNAIKIAKEAHQEWKDSDWRDRVELTVKAANELRRMKYELAATITFENGKNRFEAVAEVDETIDYFNYYAQLLEDNRGYIKEMEGRIIKGEKGISVMRPYGAWLIISPFNFPLAITATMTLGALITGNTAVVKPSSDTPLSAYKLVTTLRRVGFPVDTVSYVTSPGEVVSKVMMESLDIAGFAFTGSRDVGHNLLKEFVSLKPRPAVLELGGKNATVVTSKADLRKAVEGTFRGAFGFGGQKCSATSRVFVESQVYPEFLNRFKARVETTVIGDPRSKNTFLGPLINKGAVDKFRRFVDQALSEGGRIITGGRVREDSKSYLVEPTTVVDLPYTSSLWRTELFVPIVLIKEVQNLKEAIKLVNDVDYGLTAGIFSNDEEEVEYFFRNVEAGTVYANRESGSTTGAMPGVQPFGGWKDSGWTGRNAGGPYYLLSFMREQARTTYD</sequence>
<dbReference type="OrthoDB" id="6342at2157"/>
<evidence type="ECO:0000256" key="1">
    <source>
        <dbReference type="ARBA" id="ARBA00004786"/>
    </source>
</evidence>
<evidence type="ECO:0000259" key="8">
    <source>
        <dbReference type="Pfam" id="PF00171"/>
    </source>
</evidence>
<keyword evidence="10" id="KW-1185">Reference proteome</keyword>
<dbReference type="KEGG" id="mhk:DFR87_04215"/>
<name>A0A2U9ISZ3_9CREN</name>
<evidence type="ECO:0000313" key="9">
    <source>
        <dbReference type="EMBL" id="AWR99027.1"/>
    </source>
</evidence>
<keyword evidence="3 7" id="KW-0560">Oxidoreductase</keyword>
<evidence type="ECO:0000313" key="10">
    <source>
        <dbReference type="Proteomes" id="UP000247586"/>
    </source>
</evidence>
<evidence type="ECO:0000256" key="3">
    <source>
        <dbReference type="ARBA" id="ARBA00023002"/>
    </source>
</evidence>
<dbReference type="InterPro" id="IPR016161">
    <property type="entry name" value="Ald_DH/histidinol_DH"/>
</dbReference>
<dbReference type="GO" id="GO:0010133">
    <property type="term" value="P:L-proline catabolic process to L-glutamate"/>
    <property type="evidence" value="ECO:0007669"/>
    <property type="project" value="TreeGrafter"/>
</dbReference>
<dbReference type="Gene3D" id="3.40.309.10">
    <property type="entry name" value="Aldehyde Dehydrogenase, Chain A, domain 2"/>
    <property type="match status" value="1"/>
</dbReference>
<gene>
    <name evidence="9" type="ORF">DFR87_04215</name>
</gene>
<dbReference type="SUPFAM" id="SSF53720">
    <property type="entry name" value="ALDH-like"/>
    <property type="match status" value="1"/>
</dbReference>
<reference evidence="10" key="3">
    <citation type="submission" date="2020-03" db="EMBL/GenBank/DDBJ databases">
        <title>Sequencing and Assembly of Multiple Reported Metal-Biooxidizing Members of the Extremely Thermoacidophilic Archaeal Family Sulfolobaceae.</title>
        <authorList>
            <person name="Counts J.A."/>
            <person name="Kelly R.M."/>
        </authorList>
    </citation>
    <scope>NUCLEOTIDE SEQUENCE [LARGE SCALE GENOMIC DNA]</scope>
    <source>
        <strain evidence="10">HO1-1</strain>
    </source>
</reference>
<dbReference type="PROSITE" id="PS00070">
    <property type="entry name" value="ALDEHYDE_DEHYDR_CYS"/>
    <property type="match status" value="1"/>
</dbReference>
<evidence type="ECO:0000256" key="7">
    <source>
        <dbReference type="RuleBase" id="RU003345"/>
    </source>
</evidence>
<dbReference type="InterPro" id="IPR016160">
    <property type="entry name" value="Ald_DH_CS_CYS"/>
</dbReference>
<protein>
    <recommendedName>
        <fullName evidence="2">L-glutamate gamma-semialdehyde dehydrogenase</fullName>
        <ecNumber evidence="2">1.2.1.88</ecNumber>
    </recommendedName>
</protein>
<feature type="active site" evidence="6">
    <location>
        <position position="287"/>
    </location>
</feature>
<evidence type="ECO:0000256" key="5">
    <source>
        <dbReference type="ARBA" id="ARBA00048142"/>
    </source>
</evidence>
<dbReference type="FunFam" id="3.40.309.10:FF:000005">
    <property type="entry name" value="1-pyrroline-5-carboxylate dehydrogenase 1"/>
    <property type="match status" value="1"/>
</dbReference>
<dbReference type="PROSITE" id="PS00687">
    <property type="entry name" value="ALDEHYDE_DEHYDR_GLU"/>
    <property type="match status" value="1"/>
</dbReference>
<organism evidence="9 10">
    <name type="scientific">Metallosphaera hakonensis JCM 8857 = DSM 7519</name>
    <dbReference type="NCBI Taxonomy" id="1293036"/>
    <lineage>
        <taxon>Archaea</taxon>
        <taxon>Thermoproteota</taxon>
        <taxon>Thermoprotei</taxon>
        <taxon>Sulfolobales</taxon>
        <taxon>Sulfolobaceae</taxon>
        <taxon>Metallosphaera</taxon>
    </lineage>
</organism>
<dbReference type="STRING" id="1293036.GCA_001315825_01220"/>
<dbReference type="PANTHER" id="PTHR42862">
    <property type="entry name" value="DELTA-1-PYRROLINE-5-CARBOXYLATE DEHYDROGENASE 1, ISOFORM A-RELATED"/>
    <property type="match status" value="1"/>
</dbReference>
<dbReference type="PANTHER" id="PTHR42862:SF1">
    <property type="entry name" value="DELTA-1-PYRROLINE-5-CARBOXYLATE DEHYDROGENASE 2, ISOFORM A-RELATED"/>
    <property type="match status" value="1"/>
</dbReference>
<dbReference type="Gene3D" id="3.40.605.10">
    <property type="entry name" value="Aldehyde Dehydrogenase, Chain A, domain 1"/>
    <property type="match status" value="1"/>
</dbReference>
<dbReference type="Pfam" id="PF00171">
    <property type="entry name" value="Aldedh"/>
    <property type="match status" value="1"/>
</dbReference>
<dbReference type="EMBL" id="CP029287">
    <property type="protein sequence ID" value="AWR99027.1"/>
    <property type="molecule type" value="Genomic_DNA"/>
</dbReference>
<dbReference type="GO" id="GO:0009898">
    <property type="term" value="C:cytoplasmic side of plasma membrane"/>
    <property type="evidence" value="ECO:0007669"/>
    <property type="project" value="TreeGrafter"/>
</dbReference>
<dbReference type="GO" id="GO:0003842">
    <property type="term" value="F:L-glutamate gamma-semialdehyde dehydrogenase activity"/>
    <property type="evidence" value="ECO:0007669"/>
    <property type="project" value="UniProtKB-EC"/>
</dbReference>
<comment type="pathway">
    <text evidence="1">Amino-acid degradation; L-proline degradation into L-glutamate; L-glutamate from L-proline: step 2/2.</text>
</comment>
<keyword evidence="4" id="KW-0520">NAD</keyword>
<dbReference type="Proteomes" id="UP000247586">
    <property type="component" value="Chromosome"/>
</dbReference>
<evidence type="ECO:0000256" key="4">
    <source>
        <dbReference type="ARBA" id="ARBA00023027"/>
    </source>
</evidence>
<dbReference type="EC" id="1.2.1.88" evidence="2"/>